<evidence type="ECO:0000313" key="1">
    <source>
        <dbReference type="EMBL" id="KAK4008980.1"/>
    </source>
</evidence>
<comment type="caution">
    <text evidence="1">The sequence shown here is derived from an EMBL/GenBank/DDBJ whole genome shotgun (WGS) entry which is preliminary data.</text>
</comment>
<keyword evidence="2" id="KW-1185">Reference proteome</keyword>
<protein>
    <submittedName>
        <fullName evidence="1">Uncharacterized protein</fullName>
    </submittedName>
</protein>
<organism evidence="1 2">
    <name type="scientific">Daphnia magna</name>
    <dbReference type="NCBI Taxonomy" id="35525"/>
    <lineage>
        <taxon>Eukaryota</taxon>
        <taxon>Metazoa</taxon>
        <taxon>Ecdysozoa</taxon>
        <taxon>Arthropoda</taxon>
        <taxon>Crustacea</taxon>
        <taxon>Branchiopoda</taxon>
        <taxon>Diplostraca</taxon>
        <taxon>Cladocera</taxon>
        <taxon>Anomopoda</taxon>
        <taxon>Daphniidae</taxon>
        <taxon>Daphnia</taxon>
    </lineage>
</organism>
<sequence>MENGWKSRVDCLLCATLQESKQVFILFGKWEGKVKVKQSNLRPFSLEFHFQRLDQWKVDILAYCIVVRWTFTCQTHA</sequence>
<reference evidence="1 2" key="1">
    <citation type="journal article" date="2023" name="Nucleic Acids Res.">
        <title>The hologenome of Daphnia magna reveals possible DNA methylation and microbiome-mediated evolution of the host genome.</title>
        <authorList>
            <person name="Chaturvedi A."/>
            <person name="Li X."/>
            <person name="Dhandapani V."/>
            <person name="Marshall H."/>
            <person name="Kissane S."/>
            <person name="Cuenca-Cambronero M."/>
            <person name="Asole G."/>
            <person name="Calvet F."/>
            <person name="Ruiz-Romero M."/>
            <person name="Marangio P."/>
            <person name="Guigo R."/>
            <person name="Rago D."/>
            <person name="Mirbahai L."/>
            <person name="Eastwood N."/>
            <person name="Colbourne J.K."/>
            <person name="Zhou J."/>
            <person name="Mallon E."/>
            <person name="Orsini L."/>
        </authorList>
    </citation>
    <scope>NUCLEOTIDE SEQUENCE [LARGE SCALE GENOMIC DNA]</scope>
    <source>
        <strain evidence="1">LRV0_1</strain>
    </source>
</reference>
<evidence type="ECO:0000313" key="2">
    <source>
        <dbReference type="Proteomes" id="UP001234178"/>
    </source>
</evidence>
<accession>A0ABQ9Z8Z9</accession>
<gene>
    <name evidence="1" type="ORF">OUZ56_014098</name>
</gene>
<dbReference type="Proteomes" id="UP001234178">
    <property type="component" value="Unassembled WGS sequence"/>
</dbReference>
<dbReference type="EMBL" id="JAOYFB010000002">
    <property type="protein sequence ID" value="KAK4008980.1"/>
    <property type="molecule type" value="Genomic_DNA"/>
</dbReference>
<proteinExistence type="predicted"/>
<name>A0ABQ9Z8Z9_9CRUS</name>